<comment type="caution">
    <text evidence="2">The sequence shown here is derived from an EMBL/GenBank/DDBJ whole genome shotgun (WGS) entry which is preliminary data.</text>
</comment>
<protein>
    <submittedName>
        <fullName evidence="2">Uncharacterized protein</fullName>
    </submittedName>
</protein>
<gene>
    <name evidence="2" type="ORF">OEG84_24685</name>
</gene>
<keyword evidence="1" id="KW-0732">Signal</keyword>
<reference evidence="2" key="1">
    <citation type="submission" date="2022-10" db="EMBL/GenBank/DDBJ databases">
        <title>Hoeflea sp. G2-23, isolated from marine algae.</title>
        <authorList>
            <person name="Kristyanto S."/>
            <person name="Kim J.M."/>
            <person name="Jeon C.O."/>
        </authorList>
    </citation>
    <scope>NUCLEOTIDE SEQUENCE</scope>
    <source>
        <strain evidence="2">G2-23</strain>
    </source>
</reference>
<proteinExistence type="predicted"/>
<keyword evidence="3" id="KW-1185">Reference proteome</keyword>
<evidence type="ECO:0000256" key="1">
    <source>
        <dbReference type="SAM" id="SignalP"/>
    </source>
</evidence>
<accession>A0ABT3ZG73</accession>
<dbReference type="RefSeq" id="WP_267656544.1">
    <property type="nucleotide sequence ID" value="NZ_JAOVZR010000003.1"/>
</dbReference>
<feature type="signal peptide" evidence="1">
    <location>
        <begin position="1"/>
        <end position="18"/>
    </location>
</feature>
<sequence>MAIIVSLAGYSLSNPAMAMHVGPLDNHQTSLSQTMDQVDASIMSDESARYFTTDSEDSTLTLQECNDDFCAGFVLVTFQDDSGGPVVSVVREFIDESGVYRELHGLHRPPSI</sequence>
<name>A0ABT3ZG73_9HYPH</name>
<dbReference type="EMBL" id="JAOVZR010000003">
    <property type="protein sequence ID" value="MCY0150806.1"/>
    <property type="molecule type" value="Genomic_DNA"/>
</dbReference>
<organism evidence="2 3">
    <name type="scientific">Hoeflea algicola</name>
    <dbReference type="NCBI Taxonomy" id="2983763"/>
    <lineage>
        <taxon>Bacteria</taxon>
        <taxon>Pseudomonadati</taxon>
        <taxon>Pseudomonadota</taxon>
        <taxon>Alphaproteobacteria</taxon>
        <taxon>Hyphomicrobiales</taxon>
        <taxon>Rhizobiaceae</taxon>
        <taxon>Hoeflea</taxon>
    </lineage>
</organism>
<dbReference type="Proteomes" id="UP001073227">
    <property type="component" value="Unassembled WGS sequence"/>
</dbReference>
<evidence type="ECO:0000313" key="3">
    <source>
        <dbReference type="Proteomes" id="UP001073227"/>
    </source>
</evidence>
<feature type="chain" id="PRO_5046350358" evidence="1">
    <location>
        <begin position="19"/>
        <end position="112"/>
    </location>
</feature>
<evidence type="ECO:0000313" key="2">
    <source>
        <dbReference type="EMBL" id="MCY0150806.1"/>
    </source>
</evidence>